<name>A0A7W3NDI3_PRIAR</name>
<evidence type="ECO:0000313" key="1">
    <source>
        <dbReference type="EMBL" id="MBA9040995.1"/>
    </source>
</evidence>
<comment type="caution">
    <text evidence="1">The sequence shown here is derived from an EMBL/GenBank/DDBJ whole genome shotgun (WGS) entry which is preliminary data.</text>
</comment>
<dbReference type="AlphaFoldDB" id="A0A7W3NDI3"/>
<sequence length="56" mass="6525">MEINCGARSDPYLIIYSIRPSLDWRDFVMSQSLFNAGEALMKMRPYEQAKGTEFVF</sequence>
<keyword evidence="2" id="KW-1185">Reference proteome</keyword>
<accession>A0A7W3NDI3</accession>
<organism evidence="1 2">
    <name type="scientific">Priestia aryabhattai</name>
    <name type="common">Bacillus aryabhattai</name>
    <dbReference type="NCBI Taxonomy" id="412384"/>
    <lineage>
        <taxon>Bacteria</taxon>
        <taxon>Bacillati</taxon>
        <taxon>Bacillota</taxon>
        <taxon>Bacilli</taxon>
        <taxon>Bacillales</taxon>
        <taxon>Bacillaceae</taxon>
        <taxon>Priestia</taxon>
    </lineage>
</organism>
<evidence type="ECO:0000313" key="2">
    <source>
        <dbReference type="Proteomes" id="UP000543174"/>
    </source>
</evidence>
<gene>
    <name evidence="1" type="ORF">HNP21_004105</name>
</gene>
<dbReference type="RefSeq" id="WP_013058611.1">
    <property type="nucleotide sequence ID" value="NZ_CP129007.1"/>
</dbReference>
<dbReference type="Proteomes" id="UP000543174">
    <property type="component" value="Unassembled WGS sequence"/>
</dbReference>
<reference evidence="1" key="1">
    <citation type="submission" date="2020-08" db="EMBL/GenBank/DDBJ databases">
        <title>Functional genomics of gut bacteria from endangered species of beetles.</title>
        <authorList>
            <person name="Carlos-Shanley C."/>
        </authorList>
    </citation>
    <scope>NUCLEOTIDE SEQUENCE [LARGE SCALE GENOMIC DNA]</scope>
    <source>
        <strain evidence="1">S00060</strain>
    </source>
</reference>
<protein>
    <submittedName>
        <fullName evidence="1">Uncharacterized protein</fullName>
    </submittedName>
</protein>
<dbReference type="EMBL" id="JACJHT010000003">
    <property type="protein sequence ID" value="MBA9040995.1"/>
    <property type="molecule type" value="Genomic_DNA"/>
</dbReference>
<proteinExistence type="predicted"/>